<reference evidence="4 5" key="1">
    <citation type="journal article" date="2023" name="Int. J. Syst. Evol. Microbiol.">
        <title>Terrisporobacter hibernicus sp. nov., isolated from bovine faeces in Northern Ireland.</title>
        <authorList>
            <person name="Mitchell M."/>
            <person name="Nguyen S.V."/>
            <person name="Connor M."/>
            <person name="Fairley D.J."/>
            <person name="Donoghue O."/>
            <person name="Marshall H."/>
            <person name="Koolman L."/>
            <person name="McMullan G."/>
            <person name="Schaffer K.E."/>
            <person name="McGrath J.W."/>
            <person name="Fanning S."/>
        </authorList>
    </citation>
    <scope>NUCLEOTIDE SEQUENCE [LARGE SCALE GENOMIC DNA]</scope>
    <source>
        <strain evidence="4 5">MCA3</strain>
    </source>
</reference>
<evidence type="ECO:0000256" key="2">
    <source>
        <dbReference type="PIRSR" id="PIRSR605754-1"/>
    </source>
</evidence>
<feature type="transmembrane region" description="Helical" evidence="3">
    <location>
        <begin position="6"/>
        <end position="25"/>
    </location>
</feature>
<dbReference type="InterPro" id="IPR023365">
    <property type="entry name" value="Sortase_dom-sf"/>
</dbReference>
<feature type="active site" description="Acyl-thioester intermediate" evidence="2">
    <location>
        <position position="215"/>
    </location>
</feature>
<sequence length="231" mass="26915">MKKLFLNILTFICIVVICISGYKIYTTLKDYKKADDVYSQLRNTKENSKDMTEAKKNLSSINSDYKLWISVEGTNIDYPVVQGSDNDFYLNHDFNKNYLPSGSIFLDYRNNLETDSNSVIYGHHMKNSTMFGQMEKFKDKDFFRNNKIITLKTDNTTYTYEIFAIGVYDADFGYNKVNFTNENDFNNFINKILSKSMYSRNIVTSKDQILTLSTCSYEYDNARIAILGVKR</sequence>
<dbReference type="EMBL" id="CP081135">
    <property type="protein sequence ID" value="UEL46618.1"/>
    <property type="molecule type" value="Genomic_DNA"/>
</dbReference>
<dbReference type="GO" id="GO:0016787">
    <property type="term" value="F:hydrolase activity"/>
    <property type="evidence" value="ECO:0007669"/>
    <property type="project" value="UniProtKB-KW"/>
</dbReference>
<dbReference type="InterPro" id="IPR005754">
    <property type="entry name" value="Sortase"/>
</dbReference>
<protein>
    <submittedName>
        <fullName evidence="4">Class B sortase</fullName>
        <ecNumber evidence="4">3.4.22.71</ecNumber>
    </submittedName>
</protein>
<feature type="active site" description="Proton donor/acceptor" evidence="2">
    <location>
        <position position="123"/>
    </location>
</feature>
<keyword evidence="3" id="KW-0812">Transmembrane</keyword>
<dbReference type="NCBIfam" id="TIGR03064">
    <property type="entry name" value="sortase_srtB"/>
    <property type="match status" value="1"/>
</dbReference>
<dbReference type="EC" id="3.4.22.71" evidence="4"/>
<keyword evidence="5" id="KW-1185">Reference proteome</keyword>
<proteinExistence type="predicted"/>
<dbReference type="AlphaFoldDB" id="A0AAX2ZB77"/>
<keyword evidence="3" id="KW-0472">Membrane</keyword>
<dbReference type="Proteomes" id="UP001198983">
    <property type="component" value="Chromosome"/>
</dbReference>
<dbReference type="RefSeq" id="WP_187359172.1">
    <property type="nucleotide sequence ID" value="NZ_CP081135.1"/>
</dbReference>
<evidence type="ECO:0000256" key="1">
    <source>
        <dbReference type="ARBA" id="ARBA00022801"/>
    </source>
</evidence>
<name>A0AAX2ZB77_9FIRM</name>
<keyword evidence="1 4" id="KW-0378">Hydrolase</keyword>
<organism evidence="4 5">
    <name type="scientific">Terrisporobacter hibernicus</name>
    <dbReference type="NCBI Taxonomy" id="2813371"/>
    <lineage>
        <taxon>Bacteria</taxon>
        <taxon>Bacillati</taxon>
        <taxon>Bacillota</taxon>
        <taxon>Clostridia</taxon>
        <taxon>Peptostreptococcales</taxon>
        <taxon>Peptostreptococcaceae</taxon>
        <taxon>Terrisporobacter</taxon>
    </lineage>
</organism>
<dbReference type="Pfam" id="PF04203">
    <property type="entry name" value="Sortase"/>
    <property type="match status" value="1"/>
</dbReference>
<accession>A0AAX2ZB77</accession>
<dbReference type="CDD" id="cd05826">
    <property type="entry name" value="Sortase_B"/>
    <property type="match status" value="1"/>
</dbReference>
<evidence type="ECO:0000256" key="3">
    <source>
        <dbReference type="SAM" id="Phobius"/>
    </source>
</evidence>
<evidence type="ECO:0000313" key="5">
    <source>
        <dbReference type="Proteomes" id="UP001198983"/>
    </source>
</evidence>
<dbReference type="InterPro" id="IPR009835">
    <property type="entry name" value="SrtB"/>
</dbReference>
<dbReference type="SUPFAM" id="SSF63817">
    <property type="entry name" value="Sortase"/>
    <property type="match status" value="1"/>
</dbReference>
<dbReference type="KEGG" id="tem:JW646_13340"/>
<dbReference type="Gene3D" id="2.40.260.10">
    <property type="entry name" value="Sortase"/>
    <property type="match status" value="1"/>
</dbReference>
<evidence type="ECO:0000313" key="4">
    <source>
        <dbReference type="EMBL" id="UEL46618.1"/>
    </source>
</evidence>
<keyword evidence="3" id="KW-1133">Transmembrane helix</keyword>
<gene>
    <name evidence="4" type="primary">srtB</name>
    <name evidence="4" type="ORF">JW646_13340</name>
</gene>